<reference evidence="1" key="1">
    <citation type="submission" date="2020-08" db="EMBL/GenBank/DDBJ databases">
        <title>Multicomponent nature underlies the extraordinary mechanical properties of spider dragline silk.</title>
        <authorList>
            <person name="Kono N."/>
            <person name="Nakamura H."/>
            <person name="Mori M."/>
            <person name="Yoshida Y."/>
            <person name="Ohtoshi R."/>
            <person name="Malay A.D."/>
            <person name="Moran D.A.P."/>
            <person name="Tomita M."/>
            <person name="Numata K."/>
            <person name="Arakawa K."/>
        </authorList>
    </citation>
    <scope>NUCLEOTIDE SEQUENCE</scope>
</reference>
<comment type="caution">
    <text evidence="1">The sequence shown here is derived from an EMBL/GenBank/DDBJ whole genome shotgun (WGS) entry which is preliminary data.</text>
</comment>
<protein>
    <submittedName>
        <fullName evidence="1">Uncharacterized protein</fullName>
    </submittedName>
</protein>
<organism evidence="1 2">
    <name type="scientific">Trichonephila inaurata madagascariensis</name>
    <dbReference type="NCBI Taxonomy" id="2747483"/>
    <lineage>
        <taxon>Eukaryota</taxon>
        <taxon>Metazoa</taxon>
        <taxon>Ecdysozoa</taxon>
        <taxon>Arthropoda</taxon>
        <taxon>Chelicerata</taxon>
        <taxon>Arachnida</taxon>
        <taxon>Araneae</taxon>
        <taxon>Araneomorphae</taxon>
        <taxon>Entelegynae</taxon>
        <taxon>Araneoidea</taxon>
        <taxon>Nephilidae</taxon>
        <taxon>Trichonephila</taxon>
        <taxon>Trichonephila inaurata</taxon>
    </lineage>
</organism>
<dbReference type="AlphaFoldDB" id="A0A8X6WY08"/>
<dbReference type="Proteomes" id="UP000886998">
    <property type="component" value="Unassembled WGS sequence"/>
</dbReference>
<evidence type="ECO:0000313" key="1">
    <source>
        <dbReference type="EMBL" id="GFY42805.1"/>
    </source>
</evidence>
<dbReference type="OrthoDB" id="364892at2759"/>
<gene>
    <name evidence="1" type="ORF">TNIN_375841</name>
</gene>
<evidence type="ECO:0000313" key="2">
    <source>
        <dbReference type="Proteomes" id="UP000886998"/>
    </source>
</evidence>
<accession>A0A8X6WY08</accession>
<proteinExistence type="predicted"/>
<dbReference type="EMBL" id="BMAV01003327">
    <property type="protein sequence ID" value="GFY42805.1"/>
    <property type="molecule type" value="Genomic_DNA"/>
</dbReference>
<sequence>MFQCVIESPGEYIVAGAEELHPEIRLKDLEENNVCIPLKKTDQVVVIPESMTKEIKRSTDKKSHLGIKENQDYCFIPKLRQKFPSPIVTIVYW</sequence>
<keyword evidence="2" id="KW-1185">Reference proteome</keyword>
<name>A0A8X6WY08_9ARAC</name>